<evidence type="ECO:0000256" key="7">
    <source>
        <dbReference type="ARBA" id="ARBA00023136"/>
    </source>
</evidence>
<organism evidence="10 11">
    <name type="scientific">Rubus argutus</name>
    <name type="common">Southern blackberry</name>
    <dbReference type="NCBI Taxonomy" id="59490"/>
    <lineage>
        <taxon>Eukaryota</taxon>
        <taxon>Viridiplantae</taxon>
        <taxon>Streptophyta</taxon>
        <taxon>Embryophyta</taxon>
        <taxon>Tracheophyta</taxon>
        <taxon>Spermatophyta</taxon>
        <taxon>Magnoliopsida</taxon>
        <taxon>eudicotyledons</taxon>
        <taxon>Gunneridae</taxon>
        <taxon>Pentapetalae</taxon>
        <taxon>rosids</taxon>
        <taxon>fabids</taxon>
        <taxon>Rosales</taxon>
        <taxon>Rosaceae</taxon>
        <taxon>Rosoideae</taxon>
        <taxon>Rosoideae incertae sedis</taxon>
        <taxon>Rubus</taxon>
    </lineage>
</organism>
<proteinExistence type="inferred from homology"/>
<comment type="subcellular location">
    <subcellularLocation>
        <location evidence="1">Membrane</location>
        <topology evidence="1">Single-pass membrane protein</topology>
    </subcellularLocation>
</comment>
<comment type="caution">
    <text evidence="10">The sequence shown here is derived from an EMBL/GenBank/DDBJ whole genome shotgun (WGS) entry which is preliminary data.</text>
</comment>
<keyword evidence="5" id="KW-0029">Amino-acid transport</keyword>
<evidence type="ECO:0000256" key="4">
    <source>
        <dbReference type="ARBA" id="ARBA00022692"/>
    </source>
</evidence>
<evidence type="ECO:0000256" key="5">
    <source>
        <dbReference type="ARBA" id="ARBA00022970"/>
    </source>
</evidence>
<evidence type="ECO:0000256" key="1">
    <source>
        <dbReference type="ARBA" id="ARBA00004167"/>
    </source>
</evidence>
<protein>
    <submittedName>
        <fullName evidence="10">Uncharacterized protein</fullName>
    </submittedName>
</protein>
<dbReference type="PANTHER" id="PTHR33228">
    <property type="entry name" value="PROTEIN GLUTAMINE DUMPER 4-RELATED"/>
    <property type="match status" value="1"/>
</dbReference>
<name>A0AAW1WMH9_RUBAR</name>
<feature type="region of interest" description="Disordered" evidence="8">
    <location>
        <begin position="56"/>
        <end position="82"/>
    </location>
</feature>
<dbReference type="GO" id="GO:0016020">
    <property type="term" value="C:membrane"/>
    <property type="evidence" value="ECO:0007669"/>
    <property type="project" value="UniProtKB-SubCell"/>
</dbReference>
<sequence>MRSLLISNSTSSAASAGEAVFSNWKSPMPYLFGGLALMLGLVAVALLILACSFRKISSSNSTSSSAEDDGKPTSREVDDIEAAESEPKILVIMAGEKTPSYLANPICSSTRSQN</sequence>
<dbReference type="EMBL" id="JBEDUW010000006">
    <property type="protein sequence ID" value="KAK9924794.1"/>
    <property type="molecule type" value="Genomic_DNA"/>
</dbReference>
<feature type="compositionally biased region" description="Basic and acidic residues" evidence="8">
    <location>
        <begin position="68"/>
        <end position="77"/>
    </location>
</feature>
<keyword evidence="7 9" id="KW-0472">Membrane</keyword>
<accession>A0AAW1WMH9</accession>
<evidence type="ECO:0000256" key="8">
    <source>
        <dbReference type="SAM" id="MobiDB-lite"/>
    </source>
</evidence>
<keyword evidence="4 9" id="KW-0812">Transmembrane</keyword>
<dbReference type="Proteomes" id="UP001457282">
    <property type="component" value="Unassembled WGS sequence"/>
</dbReference>
<reference evidence="10 11" key="1">
    <citation type="journal article" date="2023" name="G3 (Bethesda)">
        <title>A chromosome-length genome assembly and annotation of blackberry (Rubus argutus, cv. 'Hillquist').</title>
        <authorList>
            <person name="Bruna T."/>
            <person name="Aryal R."/>
            <person name="Dudchenko O."/>
            <person name="Sargent D.J."/>
            <person name="Mead D."/>
            <person name="Buti M."/>
            <person name="Cavallini A."/>
            <person name="Hytonen T."/>
            <person name="Andres J."/>
            <person name="Pham M."/>
            <person name="Weisz D."/>
            <person name="Mascagni F."/>
            <person name="Usai G."/>
            <person name="Natali L."/>
            <person name="Bassil N."/>
            <person name="Fernandez G.E."/>
            <person name="Lomsadze A."/>
            <person name="Armour M."/>
            <person name="Olukolu B."/>
            <person name="Poorten T."/>
            <person name="Britton C."/>
            <person name="Davik J."/>
            <person name="Ashrafi H."/>
            <person name="Aiden E.L."/>
            <person name="Borodovsky M."/>
            <person name="Worthington M."/>
        </authorList>
    </citation>
    <scope>NUCLEOTIDE SEQUENCE [LARGE SCALE GENOMIC DNA]</scope>
    <source>
        <strain evidence="10">PI 553951</strain>
    </source>
</reference>
<keyword evidence="11" id="KW-1185">Reference proteome</keyword>
<dbReference type="PANTHER" id="PTHR33228:SF80">
    <property type="entry name" value="PROTEIN, PUTATIVE-RELATED"/>
    <property type="match status" value="1"/>
</dbReference>
<dbReference type="InterPro" id="IPR040359">
    <property type="entry name" value="GDU"/>
</dbReference>
<evidence type="ECO:0000256" key="9">
    <source>
        <dbReference type="SAM" id="Phobius"/>
    </source>
</evidence>
<keyword evidence="6 9" id="KW-1133">Transmembrane helix</keyword>
<keyword evidence="3" id="KW-0813">Transport</keyword>
<feature type="transmembrane region" description="Helical" evidence="9">
    <location>
        <begin position="32"/>
        <end position="53"/>
    </location>
</feature>
<dbReference type="GO" id="GO:0006865">
    <property type="term" value="P:amino acid transport"/>
    <property type="evidence" value="ECO:0007669"/>
    <property type="project" value="UniProtKB-KW"/>
</dbReference>
<evidence type="ECO:0000313" key="10">
    <source>
        <dbReference type="EMBL" id="KAK9924794.1"/>
    </source>
</evidence>
<gene>
    <name evidence="10" type="ORF">M0R45_033145</name>
</gene>
<evidence type="ECO:0000256" key="6">
    <source>
        <dbReference type="ARBA" id="ARBA00022989"/>
    </source>
</evidence>
<evidence type="ECO:0000313" key="11">
    <source>
        <dbReference type="Proteomes" id="UP001457282"/>
    </source>
</evidence>
<evidence type="ECO:0000256" key="3">
    <source>
        <dbReference type="ARBA" id="ARBA00022448"/>
    </source>
</evidence>
<comment type="similarity">
    <text evidence="2">Belongs to the GLUTAMINE DUMPER 1 (TC 9.B.60) family.</text>
</comment>
<evidence type="ECO:0000256" key="2">
    <source>
        <dbReference type="ARBA" id="ARBA00009977"/>
    </source>
</evidence>
<dbReference type="AlphaFoldDB" id="A0AAW1WMH9"/>
<dbReference type="GO" id="GO:0080143">
    <property type="term" value="P:regulation of amino acid export"/>
    <property type="evidence" value="ECO:0007669"/>
    <property type="project" value="InterPro"/>
</dbReference>